<proteinExistence type="predicted"/>
<evidence type="ECO:0000313" key="1">
    <source>
        <dbReference type="EMBL" id="MBX44252.1"/>
    </source>
</evidence>
<dbReference type="AlphaFoldDB" id="A0A2P2NP17"/>
<protein>
    <submittedName>
        <fullName evidence="1">Uncharacterized protein</fullName>
    </submittedName>
</protein>
<dbReference type="EMBL" id="GGEC01063768">
    <property type="protein sequence ID" value="MBX44252.1"/>
    <property type="molecule type" value="Transcribed_RNA"/>
</dbReference>
<accession>A0A2P2NP17</accession>
<sequence length="21" mass="2528">MCSTTNMKFYWSSLPSVHDHR</sequence>
<name>A0A2P2NP17_RHIMU</name>
<organism evidence="1">
    <name type="scientific">Rhizophora mucronata</name>
    <name type="common">Asiatic mangrove</name>
    <dbReference type="NCBI Taxonomy" id="61149"/>
    <lineage>
        <taxon>Eukaryota</taxon>
        <taxon>Viridiplantae</taxon>
        <taxon>Streptophyta</taxon>
        <taxon>Embryophyta</taxon>
        <taxon>Tracheophyta</taxon>
        <taxon>Spermatophyta</taxon>
        <taxon>Magnoliopsida</taxon>
        <taxon>eudicotyledons</taxon>
        <taxon>Gunneridae</taxon>
        <taxon>Pentapetalae</taxon>
        <taxon>rosids</taxon>
        <taxon>fabids</taxon>
        <taxon>Malpighiales</taxon>
        <taxon>Rhizophoraceae</taxon>
        <taxon>Rhizophora</taxon>
    </lineage>
</organism>
<reference evidence="1" key="1">
    <citation type="submission" date="2018-02" db="EMBL/GenBank/DDBJ databases">
        <title>Rhizophora mucronata_Transcriptome.</title>
        <authorList>
            <person name="Meera S.P."/>
            <person name="Sreeshan A."/>
            <person name="Augustine A."/>
        </authorList>
    </citation>
    <scope>NUCLEOTIDE SEQUENCE</scope>
    <source>
        <tissue evidence="1">Leaf</tissue>
    </source>
</reference>